<dbReference type="Gene3D" id="2.30.42.10">
    <property type="match status" value="1"/>
</dbReference>
<dbReference type="InterPro" id="IPR001478">
    <property type="entry name" value="PDZ"/>
</dbReference>
<dbReference type="RefSeq" id="WP_196609483.1">
    <property type="nucleotide sequence ID" value="NZ_VRYY01000295.1"/>
</dbReference>
<proteinExistence type="predicted"/>
<evidence type="ECO:0000259" key="1">
    <source>
        <dbReference type="SMART" id="SM00228"/>
    </source>
</evidence>
<dbReference type="SMART" id="SM00228">
    <property type="entry name" value="PDZ"/>
    <property type="match status" value="1"/>
</dbReference>
<dbReference type="Proteomes" id="UP001194469">
    <property type="component" value="Unassembled WGS sequence"/>
</dbReference>
<keyword evidence="3" id="KW-1185">Reference proteome</keyword>
<reference evidence="2 3" key="1">
    <citation type="submission" date="2019-08" db="EMBL/GenBank/DDBJ databases">
        <authorList>
            <person name="Luo N."/>
        </authorList>
    </citation>
    <scope>NUCLEOTIDE SEQUENCE [LARGE SCALE GENOMIC DNA]</scope>
    <source>
        <strain evidence="2 3">NCIMB 9442</strain>
    </source>
</reference>
<protein>
    <submittedName>
        <fullName evidence="2">PDZ domain-containing protein</fullName>
    </submittedName>
</protein>
<name>A0ABS0J4T3_9BACT</name>
<sequence length="71" mass="7469">QGNGVRINAVLPNSPAARLGLAPGDVVRQVGSVRVGDSRDFAQAFARYRLAGKVTLLIQRGGKGYYVSLAV</sequence>
<comment type="caution">
    <text evidence="2">The sequence shown here is derived from an EMBL/GenBank/DDBJ whole genome shotgun (WGS) entry which is preliminary data.</text>
</comment>
<accession>A0ABS0J4T3</accession>
<organism evidence="2 3">
    <name type="scientific">Nitratidesulfovibrio oxamicus</name>
    <dbReference type="NCBI Taxonomy" id="32016"/>
    <lineage>
        <taxon>Bacteria</taxon>
        <taxon>Pseudomonadati</taxon>
        <taxon>Thermodesulfobacteriota</taxon>
        <taxon>Desulfovibrionia</taxon>
        <taxon>Desulfovibrionales</taxon>
        <taxon>Desulfovibrionaceae</taxon>
        <taxon>Nitratidesulfovibrio</taxon>
    </lineage>
</organism>
<dbReference type="SUPFAM" id="SSF50156">
    <property type="entry name" value="PDZ domain-like"/>
    <property type="match status" value="1"/>
</dbReference>
<feature type="domain" description="PDZ" evidence="1">
    <location>
        <begin position="1"/>
        <end position="62"/>
    </location>
</feature>
<dbReference type="InterPro" id="IPR036034">
    <property type="entry name" value="PDZ_sf"/>
</dbReference>
<gene>
    <name evidence="2" type="ORF">FVW20_10570</name>
</gene>
<evidence type="ECO:0000313" key="2">
    <source>
        <dbReference type="EMBL" id="MBG3877450.1"/>
    </source>
</evidence>
<dbReference type="InterPro" id="IPR041489">
    <property type="entry name" value="PDZ_6"/>
</dbReference>
<evidence type="ECO:0000313" key="3">
    <source>
        <dbReference type="Proteomes" id="UP001194469"/>
    </source>
</evidence>
<feature type="non-terminal residue" evidence="2">
    <location>
        <position position="1"/>
    </location>
</feature>
<dbReference type="Pfam" id="PF17820">
    <property type="entry name" value="PDZ_6"/>
    <property type="match status" value="1"/>
</dbReference>
<dbReference type="EMBL" id="VRYY01000295">
    <property type="protein sequence ID" value="MBG3877450.1"/>
    <property type="molecule type" value="Genomic_DNA"/>
</dbReference>